<dbReference type="EMBL" id="JAUDEA010000001">
    <property type="protein sequence ID" value="MDM8270369.1"/>
    <property type="molecule type" value="Genomic_DNA"/>
</dbReference>
<accession>A0ABT7V2Z6</accession>
<keyword evidence="9" id="KW-1185">Reference proteome</keyword>
<gene>
    <name evidence="8" type="ORF">QUW25_01515</name>
</gene>
<feature type="transmembrane region" description="Helical" evidence="6">
    <location>
        <begin position="185"/>
        <end position="212"/>
    </location>
</feature>
<evidence type="ECO:0000256" key="6">
    <source>
        <dbReference type="SAM" id="Phobius"/>
    </source>
</evidence>
<dbReference type="Pfam" id="PF00482">
    <property type="entry name" value="T2SSF"/>
    <property type="match status" value="1"/>
</dbReference>
<comment type="caution">
    <text evidence="8">The sequence shown here is derived from an EMBL/GenBank/DDBJ whole genome shotgun (WGS) entry which is preliminary data.</text>
</comment>
<keyword evidence="3 6" id="KW-0812">Transmembrane</keyword>
<dbReference type="RefSeq" id="WP_289510469.1">
    <property type="nucleotide sequence ID" value="NZ_JAUDEA010000001.1"/>
</dbReference>
<reference evidence="9" key="1">
    <citation type="submission" date="2023-06" db="EMBL/GenBank/DDBJ databases">
        <title>Identification and characterization of horizontal gene transfer across gut microbiota members of farm animals based on homology search.</title>
        <authorList>
            <person name="Zeman M."/>
            <person name="Kubasova T."/>
            <person name="Jahodarova E."/>
            <person name="Nykrynova M."/>
            <person name="Rychlik I."/>
        </authorList>
    </citation>
    <scope>NUCLEOTIDE SEQUENCE [LARGE SCALE GENOMIC DNA]</scope>
    <source>
        <strain evidence="9">153_Feed</strain>
    </source>
</reference>
<protein>
    <submittedName>
        <fullName evidence="8">Type II secretion system F family protein</fullName>
    </submittedName>
</protein>
<evidence type="ECO:0000256" key="4">
    <source>
        <dbReference type="ARBA" id="ARBA00022989"/>
    </source>
</evidence>
<evidence type="ECO:0000256" key="2">
    <source>
        <dbReference type="ARBA" id="ARBA00022475"/>
    </source>
</evidence>
<dbReference type="InterPro" id="IPR018076">
    <property type="entry name" value="T2SS_GspF_dom"/>
</dbReference>
<evidence type="ECO:0000313" key="8">
    <source>
        <dbReference type="EMBL" id="MDM8270369.1"/>
    </source>
</evidence>
<evidence type="ECO:0000256" key="3">
    <source>
        <dbReference type="ARBA" id="ARBA00022692"/>
    </source>
</evidence>
<keyword evidence="4 6" id="KW-1133">Transmembrane helix</keyword>
<evidence type="ECO:0000256" key="5">
    <source>
        <dbReference type="ARBA" id="ARBA00023136"/>
    </source>
</evidence>
<evidence type="ECO:0000313" key="9">
    <source>
        <dbReference type="Proteomes" id="UP001529256"/>
    </source>
</evidence>
<keyword evidence="2" id="KW-1003">Cell membrane</keyword>
<feature type="domain" description="Type II secretion system protein GspF" evidence="7">
    <location>
        <begin position="76"/>
        <end position="202"/>
    </location>
</feature>
<dbReference type="PANTHER" id="PTHR35007:SF2">
    <property type="entry name" value="PILUS ASSEMBLE PROTEIN"/>
    <property type="match status" value="1"/>
</dbReference>
<dbReference type="PANTHER" id="PTHR35007">
    <property type="entry name" value="INTEGRAL MEMBRANE PROTEIN-RELATED"/>
    <property type="match status" value="1"/>
</dbReference>
<keyword evidence="5 6" id="KW-0472">Membrane</keyword>
<reference evidence="8 9" key="3">
    <citation type="submission" date="2023-06" db="EMBL/GenBank/DDBJ databases">
        <authorList>
            <person name="Zeman M."/>
            <person name="Kubasova T."/>
            <person name="Jahodarova E."/>
            <person name="Nykrynova M."/>
            <person name="Rychlik I."/>
        </authorList>
    </citation>
    <scope>NUCLEOTIDE SEQUENCE [LARGE SCALE GENOMIC DNA]</scope>
    <source>
        <strain evidence="8 9">153_Feed</strain>
    </source>
</reference>
<reference evidence="8 9" key="2">
    <citation type="submission" date="2023-06" db="EMBL/GenBank/DDBJ databases">
        <title>Identification and characterization of horizontal gene transfer across gut microbiota members of farm animals based on homology search.</title>
        <authorList>
            <person name="Schwarzerova J."/>
            <person name="Nykrynova M."/>
            <person name="Jureckova K."/>
            <person name="Cejkova D."/>
            <person name="Rychlik I."/>
        </authorList>
    </citation>
    <scope>NUCLEOTIDE SEQUENCE [LARGE SCALE GENOMIC DNA]</scope>
    <source>
        <strain evidence="8 9">153_Feed</strain>
    </source>
</reference>
<dbReference type="Proteomes" id="UP001529256">
    <property type="component" value="Unassembled WGS sequence"/>
</dbReference>
<name>A0ABT7V2Z6_9ACTN</name>
<comment type="subcellular location">
    <subcellularLocation>
        <location evidence="1">Cell membrane</location>
        <topology evidence="1">Multi-pass membrane protein</topology>
    </subcellularLocation>
</comment>
<evidence type="ECO:0000259" key="7">
    <source>
        <dbReference type="Pfam" id="PF00482"/>
    </source>
</evidence>
<proteinExistence type="predicted"/>
<evidence type="ECO:0000256" key="1">
    <source>
        <dbReference type="ARBA" id="ARBA00004651"/>
    </source>
</evidence>
<sequence length="213" mass="23166">MDVSSVALLGAASLAGACSVMAASRLPRRTSRRRVASSLSRVTELVARLPPVRRAARAEERLRRRRECLGELPVLLDVMTLGLSAGLSFDASLELYCSRYGNVLARAFSEAMLSWRIGAVSRETALWELAEELDVTALRRFASVVGESLAFGTPLAEALERQAQTMREEQRSQVEEEIERVPVKMLVPLGTLIVPAMFLAILGPLLGSAVMVG</sequence>
<organism evidence="8 9">
    <name type="scientific">Thermophilibacter provencensis</name>
    <dbReference type="NCBI Taxonomy" id="1852386"/>
    <lineage>
        <taxon>Bacteria</taxon>
        <taxon>Bacillati</taxon>
        <taxon>Actinomycetota</taxon>
        <taxon>Coriobacteriia</taxon>
        <taxon>Coriobacteriales</taxon>
        <taxon>Atopobiaceae</taxon>
        <taxon>Thermophilibacter</taxon>
    </lineage>
</organism>